<keyword evidence="3" id="KW-0012">Acyltransferase</keyword>
<reference evidence="7" key="1">
    <citation type="submission" date="2021-02" db="EMBL/GenBank/DDBJ databases">
        <title>First Annotated Genome of the Yellow-green Alga Tribonema minus.</title>
        <authorList>
            <person name="Mahan K.M."/>
        </authorList>
    </citation>
    <scope>NUCLEOTIDE SEQUENCE</scope>
    <source>
        <strain evidence="7">UTEX B ZZ1240</strain>
    </source>
</reference>
<keyword evidence="8" id="KW-1185">Reference proteome</keyword>
<dbReference type="OrthoDB" id="329835at2759"/>
<dbReference type="EMBL" id="JAFCMP010000334">
    <property type="protein sequence ID" value="KAG5181206.1"/>
    <property type="molecule type" value="Genomic_DNA"/>
</dbReference>
<evidence type="ECO:0000256" key="1">
    <source>
        <dbReference type="ARBA" id="ARBA00005531"/>
    </source>
</evidence>
<comment type="similarity">
    <text evidence="1 3">Belongs to the thiolase-like superfamily. Chalcone/stilbene synthases family.</text>
</comment>
<evidence type="ECO:0000256" key="2">
    <source>
        <dbReference type="ARBA" id="ARBA00022679"/>
    </source>
</evidence>
<keyword evidence="4" id="KW-0812">Transmembrane</keyword>
<sequence>MRRNDVSMTDLSGVDNDPKVYHVRKSRMIRLVNWWTVSATYLPYLLLAAVGVLVAQVAQEAVANWDSLAVAYDGYRSALSTSPAVAVGLGWRATALVVAALWWLGHRRTPVYLLDFAVFEPPASWKVTHEQLIEIMRRQKCFTHDSIEFMARILANSGTSQSTAWPPSITRCLQESSPPSDRSVDGARAEAEAVMYDIVAKALAKTHTDPRDIDILVVNCSLFSPTPSLCSMIIHKFGLRSDVRSFNLAGMGCSAGIIAVDLARDLLMARPNSIALVVSTENLTQNLYHGNDRSMLLQNTLFRCGGAAIVLSNKWQDAMRAKFKLLTTIRTQGEGLDAYECVFECEDDLGHRGVRLSKQIVEVAGKAMQDNFTALGPHVLPLSEQIPTIKSYAAKYLCRRLTRVLEKRNPALAAKVPRPRTYIPDFKRGIDHFCIHAGGRGVIDGIEKTLKLSQKQTLPSREALSRYGNTSSSSIWYEMDFILHNQDLKRGQRILQVAFGSGFKCNSAVWLCLNTHK</sequence>
<dbReference type="GO" id="GO:0016747">
    <property type="term" value="F:acyltransferase activity, transferring groups other than amino-acyl groups"/>
    <property type="evidence" value="ECO:0007669"/>
    <property type="project" value="InterPro"/>
</dbReference>
<dbReference type="GO" id="GO:0006633">
    <property type="term" value="P:fatty acid biosynthetic process"/>
    <property type="evidence" value="ECO:0007669"/>
    <property type="project" value="UniProtKB-UniPathway"/>
</dbReference>
<dbReference type="CDD" id="cd00831">
    <property type="entry name" value="CHS_like"/>
    <property type="match status" value="1"/>
</dbReference>
<dbReference type="Pfam" id="PF08392">
    <property type="entry name" value="FAE1_CUT1_RppA"/>
    <property type="match status" value="1"/>
</dbReference>
<dbReference type="Proteomes" id="UP000664859">
    <property type="component" value="Unassembled WGS sequence"/>
</dbReference>
<evidence type="ECO:0000259" key="5">
    <source>
        <dbReference type="Pfam" id="PF08392"/>
    </source>
</evidence>
<dbReference type="GO" id="GO:0016020">
    <property type="term" value="C:membrane"/>
    <property type="evidence" value="ECO:0007669"/>
    <property type="project" value="InterPro"/>
</dbReference>
<proteinExistence type="inferred from homology"/>
<dbReference type="InterPro" id="IPR016039">
    <property type="entry name" value="Thiolase-like"/>
</dbReference>
<feature type="domain" description="FAE" evidence="5">
    <location>
        <begin position="106"/>
        <end position="389"/>
    </location>
</feature>
<evidence type="ECO:0000256" key="4">
    <source>
        <dbReference type="SAM" id="Phobius"/>
    </source>
</evidence>
<dbReference type="SUPFAM" id="SSF53901">
    <property type="entry name" value="Thiolase-like"/>
    <property type="match status" value="2"/>
</dbReference>
<dbReference type="AlphaFoldDB" id="A0A835YTW0"/>
<comment type="pathway">
    <text evidence="3">Lipid metabolism; fatty acid biosynthesis.</text>
</comment>
<accession>A0A835YTW0</accession>
<dbReference type="PANTHER" id="PTHR31561">
    <property type="entry name" value="3-KETOACYL-COA SYNTHASE"/>
    <property type="match status" value="1"/>
</dbReference>
<dbReference type="Pfam" id="PF08541">
    <property type="entry name" value="ACP_syn_III_C"/>
    <property type="match status" value="1"/>
</dbReference>
<dbReference type="InterPro" id="IPR012392">
    <property type="entry name" value="3-ktacl-CoA_syn"/>
</dbReference>
<keyword evidence="4" id="KW-1133">Transmembrane helix</keyword>
<dbReference type="PIRSF" id="PIRSF036417">
    <property type="entry name" value="3-ktacl-CoA_syn"/>
    <property type="match status" value="1"/>
</dbReference>
<evidence type="ECO:0000313" key="7">
    <source>
        <dbReference type="EMBL" id="KAG5181206.1"/>
    </source>
</evidence>
<feature type="domain" description="Beta-ketoacyl-[acyl-carrier-protein] synthase III C-terminal" evidence="6">
    <location>
        <begin position="429"/>
        <end position="510"/>
    </location>
</feature>
<feature type="transmembrane region" description="Helical" evidence="4">
    <location>
        <begin position="34"/>
        <end position="58"/>
    </location>
</feature>
<dbReference type="EC" id="2.3.1.-" evidence="3"/>
<dbReference type="Gene3D" id="3.40.47.10">
    <property type="match status" value="1"/>
</dbReference>
<comment type="caution">
    <text evidence="7">The sequence shown here is derived from an EMBL/GenBank/DDBJ whole genome shotgun (WGS) entry which is preliminary data.</text>
</comment>
<evidence type="ECO:0000259" key="6">
    <source>
        <dbReference type="Pfam" id="PF08541"/>
    </source>
</evidence>
<organism evidence="7 8">
    <name type="scientific">Tribonema minus</name>
    <dbReference type="NCBI Taxonomy" id="303371"/>
    <lineage>
        <taxon>Eukaryota</taxon>
        <taxon>Sar</taxon>
        <taxon>Stramenopiles</taxon>
        <taxon>Ochrophyta</taxon>
        <taxon>PX clade</taxon>
        <taxon>Xanthophyceae</taxon>
        <taxon>Tribonematales</taxon>
        <taxon>Tribonemataceae</taxon>
        <taxon>Tribonema</taxon>
    </lineage>
</organism>
<name>A0A835YTW0_9STRA</name>
<gene>
    <name evidence="7" type="ORF">JKP88DRAFT_269017</name>
</gene>
<evidence type="ECO:0000256" key="3">
    <source>
        <dbReference type="PIRNR" id="PIRNR036417"/>
    </source>
</evidence>
<dbReference type="InterPro" id="IPR013747">
    <property type="entry name" value="ACP_syn_III_C"/>
</dbReference>
<keyword evidence="4" id="KW-0472">Membrane</keyword>
<protein>
    <recommendedName>
        <fullName evidence="3">3-ketoacyl-CoA synthase</fullName>
        <ecNumber evidence="3">2.3.1.-</ecNumber>
    </recommendedName>
</protein>
<dbReference type="UniPathway" id="UPA00094"/>
<dbReference type="InterPro" id="IPR013601">
    <property type="entry name" value="FAE1_typ3_polyketide_synth"/>
</dbReference>
<keyword evidence="2 3" id="KW-0808">Transferase</keyword>
<evidence type="ECO:0000313" key="8">
    <source>
        <dbReference type="Proteomes" id="UP000664859"/>
    </source>
</evidence>